<evidence type="ECO:0000313" key="2">
    <source>
        <dbReference type="Proteomes" id="UP000689195"/>
    </source>
</evidence>
<gene>
    <name evidence="1" type="ORF">PPENT_87.1.T0860080</name>
</gene>
<evidence type="ECO:0008006" key="3">
    <source>
        <dbReference type="Google" id="ProtNLM"/>
    </source>
</evidence>
<evidence type="ECO:0000313" key="1">
    <source>
        <dbReference type="EMBL" id="CAD8185943.1"/>
    </source>
</evidence>
<comment type="caution">
    <text evidence="1">The sequence shown here is derived from an EMBL/GenBank/DDBJ whole genome shotgun (WGS) entry which is preliminary data.</text>
</comment>
<keyword evidence="2" id="KW-1185">Reference proteome</keyword>
<reference evidence="1" key="1">
    <citation type="submission" date="2021-01" db="EMBL/GenBank/DDBJ databases">
        <authorList>
            <consortium name="Genoscope - CEA"/>
            <person name="William W."/>
        </authorList>
    </citation>
    <scope>NUCLEOTIDE SEQUENCE</scope>
</reference>
<protein>
    <recommendedName>
        <fullName evidence="3">Reverse transcriptase domain-containing protein</fullName>
    </recommendedName>
</protein>
<name>A0A8S1WAQ9_9CILI</name>
<sequence>MQKMGLTFLIMQKNQNLSRNQVIEDLSQLKSELVISKIKANQKCQNSQIILIFKIFEAFINNKKGYYLQKEQLQKTKQEYNLLKIKMSRRFYYQYLSLTRKQQIEVFQDNKELSNSALTKESWRNFYCYLDQNDNIRTGQDSFTKCISILSILSQQEAYRPIPIPQLPEEVKELQKQMAFNKAISFDGIPHSLILKDIWNEGTFQINLKFGWARLPPLNKAHPAIPRIEQFHPLIILSPLSEFLNFDSNKSCNQFEKMQFQKQQTGVINGLGTQVNIYLVNKWMKEYKGKDMEYLIFMDFSSAYNKISREMIYKNLEEKKILTQQEVKLLQAIHSRIPYINTYEIKFKVYFRHGVHRFLHPYLKYTWMNFQRGYVERLILKSTFQDMQITLFFIQIKHSVKWNLKVNKRKCGILPINHNIQKDNIINYPVINNYRNL</sequence>
<dbReference type="AlphaFoldDB" id="A0A8S1WAQ9"/>
<dbReference type="OrthoDB" id="346743at2759"/>
<dbReference type="Proteomes" id="UP000689195">
    <property type="component" value="Unassembled WGS sequence"/>
</dbReference>
<proteinExistence type="predicted"/>
<accession>A0A8S1WAQ9</accession>
<organism evidence="1 2">
    <name type="scientific">Paramecium pentaurelia</name>
    <dbReference type="NCBI Taxonomy" id="43138"/>
    <lineage>
        <taxon>Eukaryota</taxon>
        <taxon>Sar</taxon>
        <taxon>Alveolata</taxon>
        <taxon>Ciliophora</taxon>
        <taxon>Intramacronucleata</taxon>
        <taxon>Oligohymenophorea</taxon>
        <taxon>Peniculida</taxon>
        <taxon>Parameciidae</taxon>
        <taxon>Paramecium</taxon>
    </lineage>
</organism>
<dbReference type="EMBL" id="CAJJDO010000086">
    <property type="protein sequence ID" value="CAD8185943.1"/>
    <property type="molecule type" value="Genomic_DNA"/>
</dbReference>